<dbReference type="GO" id="GO:0008270">
    <property type="term" value="F:zinc ion binding"/>
    <property type="evidence" value="ECO:0007669"/>
    <property type="project" value="InterPro"/>
</dbReference>
<dbReference type="InterPro" id="IPR036864">
    <property type="entry name" value="Zn2-C6_fun-type_DNA-bd_sf"/>
</dbReference>
<dbReference type="Pfam" id="PF00172">
    <property type="entry name" value="Zn_clus"/>
    <property type="match status" value="1"/>
</dbReference>
<dbReference type="SMART" id="SM00066">
    <property type="entry name" value="GAL4"/>
    <property type="match status" value="1"/>
</dbReference>
<dbReference type="PROSITE" id="PS00463">
    <property type="entry name" value="ZN2_CY6_FUNGAL_1"/>
    <property type="match status" value="1"/>
</dbReference>
<accession>A0A9P7AY10</accession>
<gene>
    <name evidence="4" type="ORF">D0Z07_3379</name>
</gene>
<protein>
    <recommendedName>
        <fullName evidence="3">Zn(2)-C6 fungal-type domain-containing protein</fullName>
    </recommendedName>
</protein>
<sequence length="347" mass="38309">MATAKNVNSSRKRRRSLSQRSGSTEPSLPESASGTASGNLHLLPSFLGGLACDTCRMKKVKCNEGQPICGYCDDHGFRCDYRLRPSVSSSSEQVINTLLKRLAIVEEKVEKVESVIQLGPPLDSRNANITSVLALPNTPLETPPPLRTSDDQFLLSPDQLWFDILSEGSAIAERATHNYETPASFSDEAAVNARYLGKLPFTCEEDRSPLSDSTGNNEPTNTSDIMPWLQYYLAHACPMYPVMCDPSAQTISELVAAQGLCDDIESCFSLLVVALAKAHRNEEAAESGVSDFLRATHIMGRLNTQFKTKYLQAHVLCAIFLLKKGRLLDFWNSLHRGCTLLYTMLKR</sequence>
<evidence type="ECO:0000256" key="1">
    <source>
        <dbReference type="ARBA" id="ARBA00023242"/>
    </source>
</evidence>
<organism evidence="4 5">
    <name type="scientific">Hyphodiscus hymeniophilus</name>
    <dbReference type="NCBI Taxonomy" id="353542"/>
    <lineage>
        <taxon>Eukaryota</taxon>
        <taxon>Fungi</taxon>
        <taxon>Dikarya</taxon>
        <taxon>Ascomycota</taxon>
        <taxon>Pezizomycotina</taxon>
        <taxon>Leotiomycetes</taxon>
        <taxon>Helotiales</taxon>
        <taxon>Hyphodiscaceae</taxon>
        <taxon>Hyphodiscus</taxon>
    </lineage>
</organism>
<dbReference type="AlphaFoldDB" id="A0A9P7AY10"/>
<comment type="caution">
    <text evidence="4">The sequence shown here is derived from an EMBL/GenBank/DDBJ whole genome shotgun (WGS) entry which is preliminary data.</text>
</comment>
<feature type="region of interest" description="Disordered" evidence="2">
    <location>
        <begin position="1"/>
        <end position="36"/>
    </location>
</feature>
<reference evidence="4" key="1">
    <citation type="submission" date="2019-07" db="EMBL/GenBank/DDBJ databases">
        <title>Hyphodiscus hymeniophilus genome sequencing and assembly.</title>
        <authorList>
            <person name="Kramer G."/>
            <person name="Nodwell J."/>
        </authorList>
    </citation>
    <scope>NUCLEOTIDE SEQUENCE</scope>
    <source>
        <strain evidence="4">ATCC 34498</strain>
    </source>
</reference>
<evidence type="ECO:0000259" key="3">
    <source>
        <dbReference type="PROSITE" id="PS50048"/>
    </source>
</evidence>
<name>A0A9P7AY10_9HELO</name>
<dbReference type="SUPFAM" id="SSF57701">
    <property type="entry name" value="Zn2/Cys6 DNA-binding domain"/>
    <property type="match status" value="1"/>
</dbReference>
<dbReference type="GO" id="GO:0000981">
    <property type="term" value="F:DNA-binding transcription factor activity, RNA polymerase II-specific"/>
    <property type="evidence" value="ECO:0007669"/>
    <property type="project" value="InterPro"/>
</dbReference>
<feature type="domain" description="Zn(2)-C6 fungal-type" evidence="3">
    <location>
        <begin position="51"/>
        <end position="81"/>
    </location>
</feature>
<dbReference type="PANTHER" id="PTHR47785">
    <property type="entry name" value="ZN(II)2CYS6 TRANSCRIPTION FACTOR (EUROFUNG)-RELATED-RELATED"/>
    <property type="match status" value="1"/>
</dbReference>
<dbReference type="InterPro" id="IPR053181">
    <property type="entry name" value="EcdB-like_regulator"/>
</dbReference>
<dbReference type="CDD" id="cd00067">
    <property type="entry name" value="GAL4"/>
    <property type="match status" value="1"/>
</dbReference>
<evidence type="ECO:0000313" key="4">
    <source>
        <dbReference type="EMBL" id="KAG0650218.1"/>
    </source>
</evidence>
<feature type="compositionally biased region" description="Polar residues" evidence="2">
    <location>
        <begin position="24"/>
        <end position="36"/>
    </location>
</feature>
<evidence type="ECO:0000313" key="5">
    <source>
        <dbReference type="Proteomes" id="UP000785200"/>
    </source>
</evidence>
<dbReference type="Proteomes" id="UP000785200">
    <property type="component" value="Unassembled WGS sequence"/>
</dbReference>
<dbReference type="PROSITE" id="PS50048">
    <property type="entry name" value="ZN2_CY6_FUNGAL_2"/>
    <property type="match status" value="1"/>
</dbReference>
<keyword evidence="1" id="KW-0539">Nucleus</keyword>
<evidence type="ECO:0000256" key="2">
    <source>
        <dbReference type="SAM" id="MobiDB-lite"/>
    </source>
</evidence>
<dbReference type="InterPro" id="IPR001138">
    <property type="entry name" value="Zn2Cys6_DnaBD"/>
</dbReference>
<dbReference type="Gene3D" id="4.10.240.10">
    <property type="entry name" value="Zn(2)-C6 fungal-type DNA-binding domain"/>
    <property type="match status" value="1"/>
</dbReference>
<dbReference type="OrthoDB" id="3532498at2759"/>
<proteinExistence type="predicted"/>
<keyword evidence="5" id="KW-1185">Reference proteome</keyword>
<dbReference type="PANTHER" id="PTHR47785:SF4">
    <property type="entry name" value="ZN(II)2CYS6 TRANSCRIPTION FACTOR (EUROFUNG)"/>
    <property type="match status" value="1"/>
</dbReference>
<dbReference type="EMBL" id="VNKQ01000006">
    <property type="protein sequence ID" value="KAG0650218.1"/>
    <property type="molecule type" value="Genomic_DNA"/>
</dbReference>